<keyword evidence="5" id="KW-0132">Cell division</keyword>
<organism evidence="13 14">
    <name type="scientific">Pelagibius litoralis</name>
    <dbReference type="NCBI Taxonomy" id="374515"/>
    <lineage>
        <taxon>Bacteria</taxon>
        <taxon>Pseudomonadati</taxon>
        <taxon>Pseudomonadota</taxon>
        <taxon>Alphaproteobacteria</taxon>
        <taxon>Rhodospirillales</taxon>
        <taxon>Rhodovibrionaceae</taxon>
        <taxon>Pelagibius</taxon>
    </lineage>
</organism>
<evidence type="ECO:0000256" key="2">
    <source>
        <dbReference type="ARBA" id="ARBA00005811"/>
    </source>
</evidence>
<evidence type="ECO:0000313" key="14">
    <source>
        <dbReference type="Proteomes" id="UP000761264"/>
    </source>
</evidence>
<name>A0A967EZW1_9PROT</name>
<dbReference type="Proteomes" id="UP000761264">
    <property type="component" value="Unassembled WGS sequence"/>
</dbReference>
<evidence type="ECO:0000256" key="10">
    <source>
        <dbReference type="RuleBase" id="RU003879"/>
    </source>
</evidence>
<comment type="similarity">
    <text evidence="2 10">Belongs to the ExbD/TolR family.</text>
</comment>
<evidence type="ECO:0000256" key="1">
    <source>
        <dbReference type="ARBA" id="ARBA00004162"/>
    </source>
</evidence>
<reference evidence="13" key="1">
    <citation type="submission" date="2020-03" db="EMBL/GenBank/DDBJ databases">
        <title>Genome of Pelagibius litoralis DSM 21314T.</title>
        <authorList>
            <person name="Wang G."/>
        </authorList>
    </citation>
    <scope>NUCLEOTIDE SEQUENCE</scope>
    <source>
        <strain evidence="13">DSM 21314</strain>
    </source>
</reference>
<comment type="caution">
    <text evidence="13">The sequence shown here is derived from an EMBL/GenBank/DDBJ whole genome shotgun (WGS) entry which is preliminary data.</text>
</comment>
<sequence>MAATLIQPRRGRGRGGPRYTPLSEINVTPFVDVMLVLLIVFMVTAPLLTVGVPVDLPKTQAQSIADPDEPLVISVNSEGTVYIQDSPVELGQLVPRLRAITESKPDTRIFVRGDRAIAYGRIMQVMGTVNAAGFRRVSLIAELPKGDEVPLPAGGGEAAPDGSQDSTGN</sequence>
<proteinExistence type="inferred from homology"/>
<keyword evidence="4" id="KW-0997">Cell inner membrane</keyword>
<dbReference type="GO" id="GO:0005886">
    <property type="term" value="C:plasma membrane"/>
    <property type="evidence" value="ECO:0007669"/>
    <property type="project" value="UniProtKB-SubCell"/>
</dbReference>
<keyword evidence="10" id="KW-0813">Transport</keyword>
<feature type="transmembrane region" description="Helical" evidence="12">
    <location>
        <begin position="33"/>
        <end position="54"/>
    </location>
</feature>
<evidence type="ECO:0000313" key="13">
    <source>
        <dbReference type="EMBL" id="NIA70492.1"/>
    </source>
</evidence>
<keyword evidence="7 12" id="KW-1133">Transmembrane helix</keyword>
<keyword evidence="3" id="KW-1003">Cell membrane</keyword>
<dbReference type="NCBIfam" id="TIGR02801">
    <property type="entry name" value="tolR"/>
    <property type="match status" value="1"/>
</dbReference>
<keyword evidence="9" id="KW-0131">Cell cycle</keyword>
<dbReference type="PANTHER" id="PTHR30558">
    <property type="entry name" value="EXBD MEMBRANE COMPONENT OF PMF-DRIVEN MACROMOLECULE IMPORT SYSTEM"/>
    <property type="match status" value="1"/>
</dbReference>
<protein>
    <submittedName>
        <fullName evidence="13">Protein TolR</fullName>
    </submittedName>
</protein>
<keyword evidence="14" id="KW-1185">Reference proteome</keyword>
<dbReference type="Gene3D" id="3.30.420.270">
    <property type="match status" value="1"/>
</dbReference>
<dbReference type="GO" id="GO:0051301">
    <property type="term" value="P:cell division"/>
    <property type="evidence" value="ECO:0007669"/>
    <property type="project" value="UniProtKB-KW"/>
</dbReference>
<evidence type="ECO:0000256" key="4">
    <source>
        <dbReference type="ARBA" id="ARBA00022519"/>
    </source>
</evidence>
<keyword evidence="8 12" id="KW-0472">Membrane</keyword>
<dbReference type="EMBL" id="JAAQPH010000014">
    <property type="protein sequence ID" value="NIA70492.1"/>
    <property type="molecule type" value="Genomic_DNA"/>
</dbReference>
<dbReference type="RefSeq" id="WP_167227154.1">
    <property type="nucleotide sequence ID" value="NZ_JAAQPH010000014.1"/>
</dbReference>
<evidence type="ECO:0000256" key="9">
    <source>
        <dbReference type="ARBA" id="ARBA00023306"/>
    </source>
</evidence>
<comment type="subcellular location">
    <subcellularLocation>
        <location evidence="1">Cell membrane</location>
        <topology evidence="1">Single-pass membrane protein</topology>
    </subcellularLocation>
    <subcellularLocation>
        <location evidence="10">Cell membrane</location>
        <topology evidence="10">Single-pass type II membrane protein</topology>
    </subcellularLocation>
</comment>
<feature type="region of interest" description="Disordered" evidence="11">
    <location>
        <begin position="146"/>
        <end position="169"/>
    </location>
</feature>
<keyword evidence="6 10" id="KW-0812">Transmembrane</keyword>
<accession>A0A967EZW1</accession>
<keyword evidence="10" id="KW-0653">Protein transport</keyword>
<evidence type="ECO:0000256" key="7">
    <source>
        <dbReference type="ARBA" id="ARBA00022989"/>
    </source>
</evidence>
<dbReference type="AlphaFoldDB" id="A0A967EZW1"/>
<evidence type="ECO:0000256" key="12">
    <source>
        <dbReference type="SAM" id="Phobius"/>
    </source>
</evidence>
<dbReference type="InterPro" id="IPR003400">
    <property type="entry name" value="ExbD"/>
</dbReference>
<evidence type="ECO:0000256" key="3">
    <source>
        <dbReference type="ARBA" id="ARBA00022475"/>
    </source>
</evidence>
<dbReference type="GO" id="GO:0022857">
    <property type="term" value="F:transmembrane transporter activity"/>
    <property type="evidence" value="ECO:0007669"/>
    <property type="project" value="InterPro"/>
</dbReference>
<dbReference type="InterPro" id="IPR014168">
    <property type="entry name" value="Tol-Pal_TolR"/>
</dbReference>
<evidence type="ECO:0000256" key="8">
    <source>
        <dbReference type="ARBA" id="ARBA00023136"/>
    </source>
</evidence>
<dbReference type="Pfam" id="PF02472">
    <property type="entry name" value="ExbD"/>
    <property type="match status" value="1"/>
</dbReference>
<dbReference type="PANTHER" id="PTHR30558:SF7">
    <property type="entry name" value="TOL-PAL SYSTEM PROTEIN TOLR"/>
    <property type="match status" value="1"/>
</dbReference>
<evidence type="ECO:0000256" key="6">
    <source>
        <dbReference type="ARBA" id="ARBA00022692"/>
    </source>
</evidence>
<dbReference type="GO" id="GO:0015031">
    <property type="term" value="P:protein transport"/>
    <property type="evidence" value="ECO:0007669"/>
    <property type="project" value="UniProtKB-KW"/>
</dbReference>
<evidence type="ECO:0000256" key="5">
    <source>
        <dbReference type="ARBA" id="ARBA00022618"/>
    </source>
</evidence>
<gene>
    <name evidence="13" type="primary">tolR</name>
    <name evidence="13" type="ORF">HBA54_18000</name>
</gene>
<evidence type="ECO:0000256" key="11">
    <source>
        <dbReference type="SAM" id="MobiDB-lite"/>
    </source>
</evidence>